<gene>
    <name evidence="2" type="ORF">KC717_05595</name>
</gene>
<dbReference type="AlphaFoldDB" id="A0A955RKP5"/>
<keyword evidence="1" id="KW-0812">Transmembrane</keyword>
<protein>
    <submittedName>
        <fullName evidence="2">Uncharacterized protein</fullName>
    </submittedName>
</protein>
<organism evidence="2 3">
    <name type="scientific">Candidatus Dojkabacteria bacterium</name>
    <dbReference type="NCBI Taxonomy" id="2099670"/>
    <lineage>
        <taxon>Bacteria</taxon>
        <taxon>Candidatus Dojkabacteria</taxon>
    </lineage>
</organism>
<accession>A0A955RKP5</accession>
<feature type="transmembrane region" description="Helical" evidence="1">
    <location>
        <begin position="429"/>
        <end position="449"/>
    </location>
</feature>
<sequence>MIPKQIQGLIQAHRKNRDRKTFAKSLRHVTVSKVATLAGSTYETVRNSVELEQDHLLRRRAIRRIISRMKALKNGKPVDIAEDLIRELIWAKYTRKDPIPEIYIERVGKSIYKYQVLIARFQNTFHRKPSPTHASDLYDILSFEIERILSPYFIHDSLANIQYSNLVHLNLVRDSKLAEKYTSIQTYINVHKTINKFDSAIIKYYMFSNAFPFWAKPNGQQMDTVVERFEGVLSDINKHLEYKIKNKQYKEFIRQSIPLKILNNTIAGNLDNAEAILDSKQKRDKYILETCSREYSAIRKKIRVTMVKTIVYLFITKMGLAFLIEVPYELWAHGGIDNYVPLLINVLFPPVLMAIIASSFRIPAKRNNEAILQVVDRLMDPARLQYKNDGMARTRKRPFLFFMFKVFSNVLFFIVIGLITFVLREYLRFSYISIAIFVLFLSLISFGALKTRNIATELVIVPIRGSIFTPMIDTIASPILSLGKQLSEGVAKFSPIPAFFDKLLETPFKSFLMVFEEWNSYVREQREEIV</sequence>
<keyword evidence="1" id="KW-1133">Transmembrane helix</keyword>
<evidence type="ECO:0000313" key="3">
    <source>
        <dbReference type="Proteomes" id="UP000754563"/>
    </source>
</evidence>
<proteinExistence type="predicted"/>
<evidence type="ECO:0000313" key="2">
    <source>
        <dbReference type="EMBL" id="MCA9386094.1"/>
    </source>
</evidence>
<evidence type="ECO:0000256" key="1">
    <source>
        <dbReference type="SAM" id="Phobius"/>
    </source>
</evidence>
<dbReference type="Proteomes" id="UP000754563">
    <property type="component" value="Unassembled WGS sequence"/>
</dbReference>
<feature type="transmembrane region" description="Helical" evidence="1">
    <location>
        <begin position="399"/>
        <end position="423"/>
    </location>
</feature>
<reference evidence="2" key="1">
    <citation type="submission" date="2020-04" db="EMBL/GenBank/DDBJ databases">
        <authorList>
            <person name="Zhang T."/>
        </authorList>
    </citation>
    <scope>NUCLEOTIDE SEQUENCE</scope>
    <source>
        <strain evidence="2">HKST-UBA11</strain>
    </source>
</reference>
<dbReference type="EMBL" id="JAGQLH010000077">
    <property type="protein sequence ID" value="MCA9386094.1"/>
    <property type="molecule type" value="Genomic_DNA"/>
</dbReference>
<feature type="transmembrane region" description="Helical" evidence="1">
    <location>
        <begin position="340"/>
        <end position="360"/>
    </location>
</feature>
<feature type="transmembrane region" description="Helical" evidence="1">
    <location>
        <begin position="309"/>
        <end position="328"/>
    </location>
</feature>
<keyword evidence="1" id="KW-0472">Membrane</keyword>
<name>A0A955RKP5_9BACT</name>
<comment type="caution">
    <text evidence="2">The sequence shown here is derived from an EMBL/GenBank/DDBJ whole genome shotgun (WGS) entry which is preliminary data.</text>
</comment>
<reference evidence="2" key="2">
    <citation type="journal article" date="2021" name="Microbiome">
        <title>Successional dynamics and alternative stable states in a saline activated sludge microbial community over 9 years.</title>
        <authorList>
            <person name="Wang Y."/>
            <person name="Ye J."/>
            <person name="Ju F."/>
            <person name="Liu L."/>
            <person name="Boyd J.A."/>
            <person name="Deng Y."/>
            <person name="Parks D.H."/>
            <person name="Jiang X."/>
            <person name="Yin X."/>
            <person name="Woodcroft B.J."/>
            <person name="Tyson G.W."/>
            <person name="Hugenholtz P."/>
            <person name="Polz M.F."/>
            <person name="Zhang T."/>
        </authorList>
    </citation>
    <scope>NUCLEOTIDE SEQUENCE</scope>
    <source>
        <strain evidence="2">HKST-UBA11</strain>
    </source>
</reference>